<protein>
    <recommendedName>
        <fullName evidence="3">Phage gp6-like head-tail connector protein</fullName>
    </recommendedName>
</protein>
<dbReference type="NCBIfam" id="TIGR01560">
    <property type="entry name" value="put_DNA_pack"/>
    <property type="match status" value="1"/>
</dbReference>
<organism evidence="1 2">
    <name type="scientific">Escherichia coli O7:K1 (strain IAI39 / ExPEC)</name>
    <dbReference type="NCBI Taxonomy" id="585057"/>
    <lineage>
        <taxon>Bacteria</taxon>
        <taxon>Pseudomonadati</taxon>
        <taxon>Pseudomonadota</taxon>
        <taxon>Gammaproteobacteria</taxon>
        <taxon>Enterobacterales</taxon>
        <taxon>Enterobacteriaceae</taxon>
        <taxon>Escherichia</taxon>
    </lineage>
</organism>
<dbReference type="KEGG" id="ect:ECIAI39_2013"/>
<name>A0A0H3MRE0_ECO7I</name>
<evidence type="ECO:0000313" key="2">
    <source>
        <dbReference type="Proteomes" id="UP000000749"/>
    </source>
</evidence>
<dbReference type="HOGENOM" id="CLU_085951_3_1_6"/>
<dbReference type="Proteomes" id="UP000000749">
    <property type="component" value="Chromosome"/>
</dbReference>
<dbReference type="Pfam" id="PF05135">
    <property type="entry name" value="Phage_connect_1"/>
    <property type="match status" value="1"/>
</dbReference>
<dbReference type="STRING" id="585057.ECIAI39_2013"/>
<evidence type="ECO:0008006" key="3">
    <source>
        <dbReference type="Google" id="ProtNLM"/>
    </source>
</evidence>
<accession>A0A0H3MRE0</accession>
<dbReference type="RefSeq" id="WP_000123184.1">
    <property type="nucleotide sequence ID" value="NC_011750.1"/>
</dbReference>
<gene>
    <name evidence="1" type="ordered locus">ECIAI39_2013</name>
</gene>
<dbReference type="CDD" id="cd08054">
    <property type="entry name" value="gp6"/>
    <property type="match status" value="1"/>
</dbReference>
<dbReference type="PATRIC" id="fig|585057.6.peg.2092"/>
<dbReference type="EMBL" id="CU928164">
    <property type="protein sequence ID" value="CAR18142.1"/>
    <property type="molecule type" value="Genomic_DNA"/>
</dbReference>
<proteinExistence type="predicted"/>
<evidence type="ECO:0000313" key="1">
    <source>
        <dbReference type="EMBL" id="CAR18142.1"/>
    </source>
</evidence>
<dbReference type="InterPro" id="IPR006450">
    <property type="entry name" value="Phage_HK97_gp6-like"/>
</dbReference>
<dbReference type="Gene3D" id="1.10.3230.30">
    <property type="entry name" value="Phage gp6-like head-tail connector protein"/>
    <property type="match status" value="1"/>
</dbReference>
<dbReference type="AlphaFoldDB" id="A0A0H3MRE0"/>
<sequence length="98" mass="11035">MTAELITLEEVKLHCRIDGNEEDQLISGYIAAALEVCQKHIGRRFDDGLEFTPAIKIGCMMYVSQLYEYRATVGDGDTKEIPLAVGMLWSVYRDVGVY</sequence>
<reference evidence="2" key="1">
    <citation type="journal article" date="2009" name="PLoS Genet.">
        <title>Organised genome dynamics in the Escherichia coli species results in highly diverse adaptive paths.</title>
        <authorList>
            <person name="Touchon M."/>
            <person name="Hoede C."/>
            <person name="Tenaillon O."/>
            <person name="Barbe V."/>
            <person name="Baeriswyl S."/>
            <person name="Bidet P."/>
            <person name="Bingen E."/>
            <person name="Bonacorsi S."/>
            <person name="Bouchier C."/>
            <person name="Bouvet O."/>
            <person name="Calteau A."/>
            <person name="Chiapello H."/>
            <person name="Clermont O."/>
            <person name="Cruveiller S."/>
            <person name="Danchin A."/>
            <person name="Diard M."/>
            <person name="Dossat C."/>
            <person name="Karoui M.E."/>
            <person name="Frapy E."/>
            <person name="Garry L."/>
            <person name="Ghigo J.M."/>
            <person name="Gilles A.M."/>
            <person name="Johnson J."/>
            <person name="Le Bouguenec C."/>
            <person name="Lescat M."/>
            <person name="Mangenot S."/>
            <person name="Martinez-Jehanne V."/>
            <person name="Matic I."/>
            <person name="Nassif X."/>
            <person name="Oztas S."/>
            <person name="Petit M.A."/>
            <person name="Pichon C."/>
            <person name="Rouy Z."/>
            <person name="Ruf C.S."/>
            <person name="Schneider D."/>
            <person name="Tourret J."/>
            <person name="Vacherie B."/>
            <person name="Vallenet D."/>
            <person name="Medigue C."/>
            <person name="Rocha E.P.C."/>
            <person name="Denamur E."/>
        </authorList>
    </citation>
    <scope>NUCLEOTIDE SEQUENCE [LARGE SCALE GENOMIC DNA]</scope>
    <source>
        <strain evidence="2">IAI39 / ExPEC</strain>
    </source>
</reference>
<dbReference type="InterPro" id="IPR021146">
    <property type="entry name" value="Phage_gp6-like_head-tail"/>
</dbReference>